<evidence type="ECO:0000256" key="3">
    <source>
        <dbReference type="ARBA" id="ARBA00004620"/>
    </source>
</evidence>
<keyword evidence="5" id="KW-0813">Transport</keyword>
<feature type="region of interest" description="Disordered" evidence="12">
    <location>
        <begin position="801"/>
        <end position="850"/>
    </location>
</feature>
<feature type="compositionally biased region" description="Polar residues" evidence="12">
    <location>
        <begin position="668"/>
        <end position="692"/>
    </location>
</feature>
<dbReference type="SUPFAM" id="SSF82215">
    <property type="entry name" value="C-terminal autoproteolytic domain of nucleoporin nup98"/>
    <property type="match status" value="1"/>
</dbReference>
<feature type="compositionally biased region" description="Low complexity" evidence="12">
    <location>
        <begin position="804"/>
        <end position="817"/>
    </location>
</feature>
<feature type="compositionally biased region" description="Polar residues" evidence="12">
    <location>
        <begin position="397"/>
        <end position="411"/>
    </location>
</feature>
<dbReference type="Gene3D" id="1.10.10.2360">
    <property type="match status" value="1"/>
</dbReference>
<feature type="compositionally biased region" description="Basic and acidic residues" evidence="12">
    <location>
        <begin position="1011"/>
        <end position="1020"/>
    </location>
</feature>
<evidence type="ECO:0000256" key="5">
    <source>
        <dbReference type="ARBA" id="ARBA00022448"/>
    </source>
</evidence>
<dbReference type="PANTHER" id="PTHR23198:SF30">
    <property type="entry name" value="NUCLEOPORIN NUP100_NSP100-RELATED"/>
    <property type="match status" value="1"/>
</dbReference>
<evidence type="ECO:0000256" key="4">
    <source>
        <dbReference type="ARBA" id="ARBA00008926"/>
    </source>
</evidence>
<comment type="subcellular location">
    <subcellularLocation>
        <location evidence="1">Nucleus membrane</location>
        <topology evidence="1">Peripheral membrane protein</topology>
        <orientation evidence="1">Cytoplasmic side</orientation>
    </subcellularLocation>
    <subcellularLocation>
        <location evidence="3">Nucleus membrane</location>
        <topology evidence="3">Peripheral membrane protein</topology>
        <orientation evidence="3">Nucleoplasmic side</orientation>
    </subcellularLocation>
    <subcellularLocation>
        <location evidence="2">Nucleus</location>
        <location evidence="2">Nuclear pore complex</location>
    </subcellularLocation>
</comment>
<keyword evidence="6" id="KW-0677">Repeat</keyword>
<dbReference type="GO" id="GO:0006406">
    <property type="term" value="P:mRNA export from nucleus"/>
    <property type="evidence" value="ECO:0007669"/>
    <property type="project" value="UniProtKB-ARBA"/>
</dbReference>
<feature type="compositionally biased region" description="Polar residues" evidence="12">
    <location>
        <begin position="420"/>
        <end position="435"/>
    </location>
</feature>
<dbReference type="FunFam" id="3.30.1610.10:FF:000003">
    <property type="entry name" value="Nucleoporin SONB, putative"/>
    <property type="match status" value="1"/>
</dbReference>
<dbReference type="GO" id="GO:0000973">
    <property type="term" value="P:post-transcriptional tethering of RNA polymerase II gene DNA at nuclear periphery"/>
    <property type="evidence" value="ECO:0007669"/>
    <property type="project" value="TreeGrafter"/>
</dbReference>
<keyword evidence="9" id="KW-0811">Translocation</keyword>
<feature type="compositionally biased region" description="Polar residues" evidence="12">
    <location>
        <begin position="1"/>
        <end position="13"/>
    </location>
</feature>
<feature type="compositionally biased region" description="Low complexity" evidence="12">
    <location>
        <begin position="827"/>
        <end position="845"/>
    </location>
</feature>
<feature type="compositionally biased region" description="Polar residues" evidence="12">
    <location>
        <begin position="542"/>
        <end position="557"/>
    </location>
</feature>
<dbReference type="Gene3D" id="3.30.1610.10">
    <property type="entry name" value="Peptidase S59, nucleoporin"/>
    <property type="match status" value="1"/>
</dbReference>
<dbReference type="Proteomes" id="UP000236544">
    <property type="component" value="Unassembled WGS sequence"/>
</dbReference>
<feature type="compositionally biased region" description="Low complexity" evidence="12">
    <location>
        <begin position="636"/>
        <end position="647"/>
    </location>
</feature>
<evidence type="ECO:0000256" key="11">
    <source>
        <dbReference type="ARBA" id="ARBA00023242"/>
    </source>
</evidence>
<dbReference type="InterPro" id="IPR007230">
    <property type="entry name" value="Nup98_auto-Pept-S59_dom"/>
</dbReference>
<feature type="region of interest" description="Disordered" evidence="12">
    <location>
        <begin position="73"/>
        <end position="137"/>
    </location>
</feature>
<dbReference type="PANTHER" id="PTHR23198">
    <property type="entry name" value="NUCLEOPORIN"/>
    <property type="match status" value="1"/>
</dbReference>
<feature type="compositionally biased region" description="Low complexity" evidence="12">
    <location>
        <begin position="593"/>
        <end position="628"/>
    </location>
</feature>
<dbReference type="GO" id="GO:0003723">
    <property type="term" value="F:RNA binding"/>
    <property type="evidence" value="ECO:0007669"/>
    <property type="project" value="TreeGrafter"/>
</dbReference>
<keyword evidence="10" id="KW-0906">Nuclear pore complex</keyword>
<dbReference type="InterPro" id="IPR025574">
    <property type="entry name" value="Nucleoporin_FG_rpt"/>
</dbReference>
<evidence type="ECO:0000256" key="6">
    <source>
        <dbReference type="ARBA" id="ARBA00022737"/>
    </source>
</evidence>
<proteinExistence type="inferred from homology"/>
<feature type="region of interest" description="Disordered" evidence="12">
    <location>
        <begin position="997"/>
        <end position="1059"/>
    </location>
</feature>
<evidence type="ECO:0000256" key="2">
    <source>
        <dbReference type="ARBA" id="ARBA00004567"/>
    </source>
</evidence>
<reference evidence="15" key="1">
    <citation type="submission" date="2015-10" db="EMBL/GenBank/DDBJ databases">
        <authorList>
            <person name="Devillers H."/>
        </authorList>
    </citation>
    <scope>NUCLEOTIDE SEQUENCE [LARGE SCALE GENOMIC DNA]</scope>
</reference>
<dbReference type="InterPro" id="IPR036903">
    <property type="entry name" value="Nup98_auto-Pept-S59_dom_sf"/>
</dbReference>
<evidence type="ECO:0000313" key="15">
    <source>
        <dbReference type="Proteomes" id="UP000236544"/>
    </source>
</evidence>
<dbReference type="GO" id="GO:0034398">
    <property type="term" value="P:telomere tethering at nuclear periphery"/>
    <property type="evidence" value="ECO:0007669"/>
    <property type="project" value="TreeGrafter"/>
</dbReference>
<dbReference type="GO" id="GO:0006606">
    <property type="term" value="P:protein import into nucleus"/>
    <property type="evidence" value="ECO:0007669"/>
    <property type="project" value="UniProtKB-ARBA"/>
</dbReference>
<feature type="compositionally biased region" description="Low complexity" evidence="12">
    <location>
        <begin position="564"/>
        <end position="574"/>
    </location>
</feature>
<dbReference type="GO" id="GO:0044614">
    <property type="term" value="C:nuclear pore cytoplasmic filaments"/>
    <property type="evidence" value="ECO:0007669"/>
    <property type="project" value="TreeGrafter"/>
</dbReference>
<keyword evidence="7" id="KW-0509">mRNA transport</keyword>
<dbReference type="Pfam" id="PF13634">
    <property type="entry name" value="Nucleoporin_FG"/>
    <property type="match status" value="5"/>
</dbReference>
<feature type="domain" description="Peptidase S59" evidence="13">
    <location>
        <begin position="1088"/>
        <end position="1230"/>
    </location>
</feature>
<dbReference type="EMBL" id="LN890537">
    <property type="protein sequence ID" value="CUS22261.1"/>
    <property type="molecule type" value="Genomic_DNA"/>
</dbReference>
<organism evidence="14 15">
    <name type="scientific">Lachancea quebecensis</name>
    <dbReference type="NCBI Taxonomy" id="1654605"/>
    <lineage>
        <taxon>Eukaryota</taxon>
        <taxon>Fungi</taxon>
        <taxon>Dikarya</taxon>
        <taxon>Ascomycota</taxon>
        <taxon>Saccharomycotina</taxon>
        <taxon>Saccharomycetes</taxon>
        <taxon>Saccharomycetales</taxon>
        <taxon>Saccharomycetaceae</taxon>
        <taxon>Lachancea</taxon>
    </lineage>
</organism>
<evidence type="ECO:0000256" key="12">
    <source>
        <dbReference type="SAM" id="MobiDB-lite"/>
    </source>
</evidence>
<keyword evidence="15" id="KW-1185">Reference proteome</keyword>
<dbReference type="FunFam" id="1.10.10.2360:FF:000001">
    <property type="entry name" value="Nuclear pore complex protein Nup98-Nup96"/>
    <property type="match status" value="1"/>
</dbReference>
<protein>
    <submittedName>
        <fullName evidence="14">LAQU0S05e01354g1_1</fullName>
    </submittedName>
</protein>
<feature type="region of interest" description="Disordered" evidence="12">
    <location>
        <begin position="1"/>
        <end position="47"/>
    </location>
</feature>
<evidence type="ECO:0000256" key="10">
    <source>
        <dbReference type="ARBA" id="ARBA00023132"/>
    </source>
</evidence>
<feature type="compositionally biased region" description="Polar residues" evidence="12">
    <location>
        <begin position="354"/>
        <end position="377"/>
    </location>
</feature>
<dbReference type="AlphaFoldDB" id="A0A0P1KRB6"/>
<feature type="compositionally biased region" description="Low complexity" evidence="12">
    <location>
        <begin position="470"/>
        <end position="481"/>
    </location>
</feature>
<gene>
    <name evidence="14" type="ORF">LAQU0_S05e01354g</name>
</gene>
<evidence type="ECO:0000256" key="8">
    <source>
        <dbReference type="ARBA" id="ARBA00022927"/>
    </source>
</evidence>
<evidence type="ECO:0000256" key="9">
    <source>
        <dbReference type="ARBA" id="ARBA00023010"/>
    </source>
</evidence>
<dbReference type="PROSITE" id="PS51434">
    <property type="entry name" value="NUP_C"/>
    <property type="match status" value="1"/>
</dbReference>
<feature type="compositionally biased region" description="Low complexity" evidence="12">
    <location>
        <begin position="304"/>
        <end position="317"/>
    </location>
</feature>
<evidence type="ECO:0000259" key="13">
    <source>
        <dbReference type="PROSITE" id="PS51434"/>
    </source>
</evidence>
<feature type="region of interest" description="Disordered" evidence="12">
    <location>
        <begin position="261"/>
        <end position="712"/>
    </location>
</feature>
<dbReference type="GO" id="GO:0031965">
    <property type="term" value="C:nuclear membrane"/>
    <property type="evidence" value="ECO:0007669"/>
    <property type="project" value="UniProtKB-SubCell"/>
</dbReference>
<keyword evidence="11" id="KW-0539">Nucleus</keyword>
<sequence length="1231" mass="122795">MFGSTGTAFGNSGSTPFGSTAAPATTGASPFGGAAPNPTPAFGASQPSNAASGFGGFGAANSNSSAGGTGLFGMSNNSNSSPSTTGAAAPFGQATSAPANGPSLFGSAVPSGAANPSVPGAAQGPGTTIKPFSTYTEKDATTGSNNVFQSISCMPEYRAYSFEELRFQDYQANRRFPTGPVGSAGVASPFGAQTSSPFAQNNSTNTNAFGMVGNNNNNNNSNAAGGLFGQNNAGATGASAFGQPSGGSLFGANNGANNSPFGLNKPASSGGLFGQPSNPATTGGGGLFGQSANTAQNSGGLFGQNGNTGTTGSNMFGAANNAPGQQPGGLFGQPSTTTGGGLFGQNNNANANNSPFGQSNTNTGGSLFGQNPNNGAANSPFGQNNQAQAGGGLFGNKSTPSGGLFGQNNNASGGGGLFGQANNNTNNSPFGQNNNAGGGLFGQNNSTNTGGGLFGQNNNANSNTGGGLFGQNTNNNNNNNNTGGGLFGQSNNNATGGGLFGQNPANNSTFGQNSGPAPFGQPQQQSSSLFGNKPAGSGGLFGQNNTASTGFGQNTSTTGGGLFGQNNNNNNNAGNTGGLFGQNNTNTGGGLFGQNNNQQQQQQQPAGGLFGQNTQQNQGGLFGQNNANTGGGLFGQNNQQQQQQQQQPSGGLFGAKPAAGATGGGLFGQSNNQQPQATGGLFGQNNNASQPPASGGLFGSKPAGSTGGGLFGQNNAAGNTGATGGGLFGQNNTAAANNSSGGGLFGAKPATSTGGGLFGNKPAGAPAAGGGLFGSKPAGTTGGTTTGGLFGAKPAGATTGGLFGNTSGTNNNNAAGTQQGMSGGLFGNQQNQQQAAPGSQPSLQQTGANPYGTNELFSRVFIPDSITQPTKPSATKLNADFKKKASLSGAYRLAPKPLFAPKSASPSPVALLGSAAPQSHGRVLSVASSTDSLGREIVPANTGSSSIFTNESDELILSSNDTLFNPDKKSFKNLIINRKKMEDTVDSKEDDQVLRITFKADGDSGSNEGAKGGDKTETTKTETPLYDDVQGTPLRQGSRIDAPFKNSASTPLAKAPLKPSNLANSSITSAAINEKPSGVIGDDISFMDDGYYITPSLETLSSMTLLQLRKVSGLTIGRRDYGKIDFLEPVDLSNISLPALCGQLVVFEPKTCTVCPNASMQPAEGEGLNVRARISTSGCYPVDKSTRKPIKDPNHPIIKRHINRLKSISDTKFDSYDPQTGTWVFTVDSPV</sequence>
<feature type="compositionally biased region" description="Low complexity" evidence="12">
    <location>
        <begin position="14"/>
        <end position="36"/>
    </location>
</feature>
<dbReference type="OrthoDB" id="3797628at2759"/>
<accession>A0A0P1KRB6</accession>
<name>A0A0P1KRB6_9SACH</name>
<dbReference type="Pfam" id="PF04096">
    <property type="entry name" value="Nucleoporin2"/>
    <property type="match status" value="1"/>
</dbReference>
<feature type="compositionally biased region" description="Polar residues" evidence="12">
    <location>
        <begin position="503"/>
        <end position="530"/>
    </location>
</feature>
<comment type="similarity">
    <text evidence="4">Belongs to the nucleoporin GLFG family.</text>
</comment>
<evidence type="ECO:0000256" key="1">
    <source>
        <dbReference type="ARBA" id="ARBA00004335"/>
    </source>
</evidence>
<evidence type="ECO:0000313" key="14">
    <source>
        <dbReference type="EMBL" id="CUS22261.1"/>
    </source>
</evidence>
<keyword evidence="8" id="KW-0653">Protein transport</keyword>
<dbReference type="GO" id="GO:0017056">
    <property type="term" value="F:structural constituent of nuclear pore"/>
    <property type="evidence" value="ECO:0007669"/>
    <property type="project" value="InterPro"/>
</dbReference>
<dbReference type="InterPro" id="IPR037665">
    <property type="entry name" value="Nucleoporin_S59-like"/>
</dbReference>
<dbReference type="GO" id="GO:0008139">
    <property type="term" value="F:nuclear localization sequence binding"/>
    <property type="evidence" value="ECO:0007669"/>
    <property type="project" value="TreeGrafter"/>
</dbReference>
<dbReference type="GO" id="GO:0044613">
    <property type="term" value="C:nuclear pore central transport channel"/>
    <property type="evidence" value="ECO:0007669"/>
    <property type="project" value="UniProtKB-ARBA"/>
</dbReference>
<evidence type="ECO:0000256" key="7">
    <source>
        <dbReference type="ARBA" id="ARBA00022816"/>
    </source>
</evidence>